<dbReference type="RefSeq" id="WP_165130350.1">
    <property type="nucleotide sequence ID" value="NZ_CP049247.1"/>
</dbReference>
<protein>
    <submittedName>
        <fullName evidence="1">Uncharacterized protein</fullName>
    </submittedName>
</protein>
<dbReference type="Proteomes" id="UP000519897">
    <property type="component" value="Unassembled WGS sequence"/>
</dbReference>
<gene>
    <name evidence="1" type="ORF">GGQ72_004379</name>
</gene>
<evidence type="ECO:0000313" key="1">
    <source>
        <dbReference type="EMBL" id="MBB4145813.1"/>
    </source>
</evidence>
<name>A0A7W6PSR1_9HYPH</name>
<dbReference type="AlphaFoldDB" id="A0A7W6PSR1"/>
<keyword evidence="2" id="KW-1185">Reference proteome</keyword>
<comment type="caution">
    <text evidence="1">The sequence shown here is derived from an EMBL/GenBank/DDBJ whole genome shotgun (WGS) entry which is preliminary data.</text>
</comment>
<reference evidence="1 2" key="1">
    <citation type="submission" date="2020-08" db="EMBL/GenBank/DDBJ databases">
        <title>Genomic Encyclopedia of Type Strains, Phase IV (KMG-IV): sequencing the most valuable type-strain genomes for metagenomic binning, comparative biology and taxonomic classification.</title>
        <authorList>
            <person name="Goeker M."/>
        </authorList>
    </citation>
    <scope>NUCLEOTIDE SEQUENCE [LARGE SCALE GENOMIC DNA]</scope>
    <source>
        <strain evidence="1 2">DSM 29514</strain>
    </source>
</reference>
<sequence length="64" mass="6682">MAKKTVAAQAAREGSTMTYQVAEGVDRINGKKVTGKTVELTPSEALYELSLGRITEKVPGDGGA</sequence>
<dbReference type="EMBL" id="JACIEC010000012">
    <property type="protein sequence ID" value="MBB4145813.1"/>
    <property type="molecule type" value="Genomic_DNA"/>
</dbReference>
<proteinExistence type="predicted"/>
<accession>A0A7W6PSR1</accession>
<evidence type="ECO:0000313" key="2">
    <source>
        <dbReference type="Proteomes" id="UP000519897"/>
    </source>
</evidence>
<organism evidence="1 2">
    <name type="scientific">Rhizobium rhizoryzae</name>
    <dbReference type="NCBI Taxonomy" id="451876"/>
    <lineage>
        <taxon>Bacteria</taxon>
        <taxon>Pseudomonadati</taxon>
        <taxon>Pseudomonadota</taxon>
        <taxon>Alphaproteobacteria</taxon>
        <taxon>Hyphomicrobiales</taxon>
        <taxon>Rhizobiaceae</taxon>
        <taxon>Rhizobium/Agrobacterium group</taxon>
        <taxon>Rhizobium</taxon>
    </lineage>
</organism>